<evidence type="ECO:0000256" key="5">
    <source>
        <dbReference type="ARBA" id="ARBA00023002"/>
    </source>
</evidence>
<dbReference type="Proteomes" id="UP001301728">
    <property type="component" value="Unassembled WGS sequence"/>
</dbReference>
<dbReference type="PANTHER" id="PTHR12907:SF26">
    <property type="entry name" value="HIF PROLYL HYDROXYLASE, ISOFORM C"/>
    <property type="match status" value="1"/>
</dbReference>
<dbReference type="EMBL" id="JAYGHT010000006">
    <property type="protein sequence ID" value="MEA5517985.1"/>
    <property type="molecule type" value="Genomic_DNA"/>
</dbReference>
<keyword evidence="4" id="KW-0223">Dioxygenase</keyword>
<dbReference type="PANTHER" id="PTHR12907">
    <property type="entry name" value="EGL NINE HOMOLOG-RELATED"/>
    <property type="match status" value="1"/>
</dbReference>
<accession>A0ABU5TSV9</accession>
<feature type="region of interest" description="Disordered" evidence="7">
    <location>
        <begin position="66"/>
        <end position="92"/>
    </location>
</feature>
<dbReference type="InterPro" id="IPR044862">
    <property type="entry name" value="Pro_4_hyd_alph_FE2OG_OXY"/>
</dbReference>
<evidence type="ECO:0000256" key="7">
    <source>
        <dbReference type="SAM" id="MobiDB-lite"/>
    </source>
</evidence>
<comment type="caution">
    <text evidence="9">The sequence shown here is derived from an EMBL/GenBank/DDBJ whole genome shotgun (WGS) entry which is preliminary data.</text>
</comment>
<keyword evidence="5" id="KW-0560">Oxidoreductase</keyword>
<evidence type="ECO:0000259" key="8">
    <source>
        <dbReference type="PROSITE" id="PS51471"/>
    </source>
</evidence>
<keyword evidence="10" id="KW-1185">Reference proteome</keyword>
<evidence type="ECO:0000313" key="9">
    <source>
        <dbReference type="EMBL" id="MEA5517985.1"/>
    </source>
</evidence>
<evidence type="ECO:0000256" key="2">
    <source>
        <dbReference type="ARBA" id="ARBA00022723"/>
    </source>
</evidence>
<reference evidence="9 10" key="1">
    <citation type="submission" date="2023-12" db="EMBL/GenBank/DDBJ databases">
        <title>Baltic Sea Cyanobacteria.</title>
        <authorList>
            <person name="Delbaje E."/>
            <person name="Fewer D.P."/>
            <person name="Shishido T.K."/>
        </authorList>
    </citation>
    <scope>NUCLEOTIDE SEQUENCE [LARGE SCALE GENOMIC DNA]</scope>
    <source>
        <strain evidence="9 10">CCNP 1315</strain>
    </source>
</reference>
<keyword evidence="3" id="KW-0847">Vitamin C</keyword>
<feature type="compositionally biased region" description="Polar residues" evidence="7">
    <location>
        <begin position="66"/>
        <end position="81"/>
    </location>
</feature>
<name>A0ABU5TSV9_9CYAN</name>
<feature type="compositionally biased region" description="Pro residues" evidence="7">
    <location>
        <begin position="82"/>
        <end position="92"/>
    </location>
</feature>
<evidence type="ECO:0000256" key="1">
    <source>
        <dbReference type="ARBA" id="ARBA00001961"/>
    </source>
</evidence>
<dbReference type="PROSITE" id="PS51471">
    <property type="entry name" value="FE2OG_OXY"/>
    <property type="match status" value="1"/>
</dbReference>
<evidence type="ECO:0000256" key="4">
    <source>
        <dbReference type="ARBA" id="ARBA00022964"/>
    </source>
</evidence>
<keyword evidence="2" id="KW-0479">Metal-binding</keyword>
<comment type="cofactor">
    <cofactor evidence="1">
        <name>L-ascorbate</name>
        <dbReference type="ChEBI" id="CHEBI:38290"/>
    </cofactor>
</comment>
<dbReference type="SMART" id="SM00702">
    <property type="entry name" value="P4Hc"/>
    <property type="match status" value="1"/>
</dbReference>
<evidence type="ECO:0000256" key="6">
    <source>
        <dbReference type="ARBA" id="ARBA00023004"/>
    </source>
</evidence>
<organism evidence="9 10">
    <name type="scientific">Limnoraphis robusta CCNP1315</name>
    <dbReference type="NCBI Taxonomy" id="3110306"/>
    <lineage>
        <taxon>Bacteria</taxon>
        <taxon>Bacillati</taxon>
        <taxon>Cyanobacteriota</taxon>
        <taxon>Cyanophyceae</taxon>
        <taxon>Oscillatoriophycideae</taxon>
        <taxon>Oscillatoriales</taxon>
        <taxon>Sirenicapillariaceae</taxon>
        <taxon>Limnoraphis</taxon>
    </lineage>
</organism>
<gene>
    <name evidence="9" type="ORF">VB854_03365</name>
</gene>
<evidence type="ECO:0000256" key="3">
    <source>
        <dbReference type="ARBA" id="ARBA00022896"/>
    </source>
</evidence>
<dbReference type="InterPro" id="IPR051559">
    <property type="entry name" value="HIF_prolyl_hydroxylases"/>
</dbReference>
<evidence type="ECO:0000313" key="10">
    <source>
        <dbReference type="Proteomes" id="UP001301728"/>
    </source>
</evidence>
<protein>
    <submittedName>
        <fullName evidence="9">2OG-Fe(II) oxygenase</fullName>
    </submittedName>
</protein>
<dbReference type="Gene3D" id="2.60.120.620">
    <property type="entry name" value="q2cbj1_9rhob like domain"/>
    <property type="match status" value="1"/>
</dbReference>
<proteinExistence type="predicted"/>
<keyword evidence="6" id="KW-0408">Iron</keyword>
<dbReference type="InterPro" id="IPR006620">
    <property type="entry name" value="Pro_4_hyd_alph"/>
</dbReference>
<dbReference type="Pfam" id="PF13640">
    <property type="entry name" value="2OG-FeII_Oxy_3"/>
    <property type="match status" value="1"/>
</dbReference>
<sequence>MIENKSEFGGKMAHDILSVDRLKQLTNLSIETLESLLKSPDISSQQKAEIAFKILEMVGVSPENFKPSSISPSTNGFSKPTQPSPKTEPVPAPDYQSVIQTESLFLPADHVFIENFLSPEENQKILEIALSKSDQFVGSTTTTQAVNYRQSSILYATLFPDFYNLMRNKLLQTCPEICPKLNHKPFNVSQVEMQLTAHNDGCFYKIHNDSGSEKTYTRVITYVYYFHQEPKQFSGGELRLYETELKAGSAISHNNYKTIEPRNNSIVFFDSRCKHEVMPVCCPSRKFEDGRFTLNGWLRREDN</sequence>
<dbReference type="RefSeq" id="WP_323273506.1">
    <property type="nucleotide sequence ID" value="NZ_JAYGHT010000006.1"/>
</dbReference>
<feature type="domain" description="Fe2OG dioxygenase" evidence="8">
    <location>
        <begin position="185"/>
        <end position="300"/>
    </location>
</feature>
<dbReference type="InterPro" id="IPR005123">
    <property type="entry name" value="Oxoglu/Fe-dep_dioxygenase_dom"/>
</dbReference>